<evidence type="ECO:0000313" key="2">
    <source>
        <dbReference type="Proteomes" id="UP000309389"/>
    </source>
</evidence>
<dbReference type="Proteomes" id="UP000309389">
    <property type="component" value="Unassembled WGS sequence"/>
</dbReference>
<proteinExistence type="predicted"/>
<dbReference type="RefSeq" id="WP_136692540.1">
    <property type="nucleotide sequence ID" value="NZ_SSHH01000001.1"/>
</dbReference>
<comment type="caution">
    <text evidence="1">The sequence shown here is derived from an EMBL/GenBank/DDBJ whole genome shotgun (WGS) entry which is preliminary data.</text>
</comment>
<name>A0A4T3F3C8_9SPHN</name>
<gene>
    <name evidence="1" type="ORF">E5222_04725</name>
</gene>
<dbReference type="Gene3D" id="2.60.120.650">
    <property type="entry name" value="Cupin"/>
    <property type="match status" value="1"/>
</dbReference>
<dbReference type="AlphaFoldDB" id="A0A4T3F3C8"/>
<keyword evidence="2" id="KW-1185">Reference proteome</keyword>
<evidence type="ECO:0000313" key="1">
    <source>
        <dbReference type="EMBL" id="TIX51755.1"/>
    </source>
</evidence>
<dbReference type="EMBL" id="SSHH01000001">
    <property type="protein sequence ID" value="TIX51755.1"/>
    <property type="molecule type" value="Genomic_DNA"/>
</dbReference>
<reference evidence="1 2" key="1">
    <citation type="submission" date="2019-04" db="EMBL/GenBank/DDBJ databases">
        <title>Altererythrobacter aquimixticola sp. nov., isolated from sediment of junction between the ocean and a freshwater spring.</title>
        <authorList>
            <person name="Yoon J.-H."/>
        </authorList>
    </citation>
    <scope>NUCLEOTIDE SEQUENCE [LARGE SCALE GENOMIC DNA]</scope>
    <source>
        <strain evidence="1 2">SSKS-13</strain>
    </source>
</reference>
<dbReference type="OrthoDB" id="3776825at2"/>
<sequence>MIHQFAGFEDPHEEIRDGSVFGPVARADFLASYPAGAHLLRHGLRDHPLLNLDALAQLASQLENRHVTHHRGDAPEGLCEKPGESGQAIGSVIRSIGKDGGWASLEQVQRLPGYRELLDEVLKELRPLIQQRTGKVLRAQATIIVLGPGASMPNRFAPEHQLLLQVEGQQVMTIFPRSEVHFGPDGYAADDDNEHEAELAWHDSFSRDGMPFSLAPGQAIYLPAREPHMQSNGETISISLAITWCSEWSAAEADARSFNGLLRKWGRKPQPPQRWPGRNYGKALAWRILKRIPWLH</sequence>
<accession>A0A4T3F3C8</accession>
<protein>
    <submittedName>
        <fullName evidence="1">Transcriptional regulator</fullName>
    </submittedName>
</protein>
<organism evidence="1 2">
    <name type="scientific">Alteraurantiacibacter aquimixticola</name>
    <dbReference type="NCBI Taxonomy" id="2489173"/>
    <lineage>
        <taxon>Bacteria</taxon>
        <taxon>Pseudomonadati</taxon>
        <taxon>Pseudomonadota</taxon>
        <taxon>Alphaproteobacteria</taxon>
        <taxon>Sphingomonadales</taxon>
        <taxon>Erythrobacteraceae</taxon>
        <taxon>Alteraurantiacibacter</taxon>
    </lineage>
</organism>
<dbReference type="SUPFAM" id="SSF51197">
    <property type="entry name" value="Clavaminate synthase-like"/>
    <property type="match status" value="1"/>
</dbReference>